<evidence type="ECO:0000256" key="1">
    <source>
        <dbReference type="SAM" id="SignalP"/>
    </source>
</evidence>
<accession>B9BNP7</accession>
<evidence type="ECO:0000313" key="2">
    <source>
        <dbReference type="EMBL" id="EEE07215.1"/>
    </source>
</evidence>
<reference evidence="2 3" key="1">
    <citation type="journal article" date="2012" name="J. Bacteriol.">
        <title>Draft Genome Sequence Determination for Cystic Fibrosis and Chronic Granulomatous Disease Burkholderia multivorans Isolates.</title>
        <authorList>
            <person name="Varga J.J."/>
            <person name="Losada L."/>
            <person name="Zelazny A.M."/>
            <person name="Brinkac L."/>
            <person name="Harkins D."/>
            <person name="Radune D."/>
            <person name="Hostetler J."/>
            <person name="Sampaio E.P."/>
            <person name="Ronning C.M."/>
            <person name="Nierman W.C."/>
            <person name="Greenberg D.E."/>
            <person name="Holland S.M."/>
            <person name="Goldberg J.B."/>
        </authorList>
    </citation>
    <scope>NUCLEOTIDE SEQUENCE [LARGE SCALE GENOMIC DNA]</scope>
    <source>
        <strain evidence="2 3">CGD2</strain>
    </source>
</reference>
<dbReference type="EMBL" id="ACFC01000004">
    <property type="protein sequence ID" value="EEE07215.1"/>
    <property type="molecule type" value="Genomic_DNA"/>
</dbReference>
<gene>
    <name evidence="2" type="ORF">BURMUCGD2_6317</name>
</gene>
<evidence type="ECO:0000313" key="3">
    <source>
        <dbReference type="Proteomes" id="UP000004535"/>
    </source>
</evidence>
<dbReference type="Proteomes" id="UP000004535">
    <property type="component" value="Unassembled WGS sequence"/>
</dbReference>
<protein>
    <submittedName>
        <fullName evidence="2">Uncharacterized protein</fullName>
    </submittedName>
</protein>
<comment type="caution">
    <text evidence="2">The sequence shown here is derived from an EMBL/GenBank/DDBJ whole genome shotgun (WGS) entry which is preliminary data.</text>
</comment>
<keyword evidence="1" id="KW-0732">Signal</keyword>
<proteinExistence type="predicted"/>
<organism evidence="2 3">
    <name type="scientific">Burkholderia multivorans CGD2</name>
    <dbReference type="NCBI Taxonomy" id="513052"/>
    <lineage>
        <taxon>Bacteria</taxon>
        <taxon>Pseudomonadati</taxon>
        <taxon>Pseudomonadota</taxon>
        <taxon>Betaproteobacteria</taxon>
        <taxon>Burkholderiales</taxon>
        <taxon>Burkholderiaceae</taxon>
        <taxon>Burkholderia</taxon>
        <taxon>Burkholderia cepacia complex</taxon>
    </lineage>
</organism>
<dbReference type="AlphaFoldDB" id="B9BNP7"/>
<feature type="signal peptide" evidence="1">
    <location>
        <begin position="1"/>
        <end position="20"/>
    </location>
</feature>
<name>B9BNP7_9BURK</name>
<sequence>MGRVCAPAAWPLQCASPLHAAPCGARPGAAGTADARSHAIAPACGASEPLPSWP</sequence>
<feature type="chain" id="PRO_5002881901" evidence="1">
    <location>
        <begin position="21"/>
        <end position="54"/>
    </location>
</feature>